<accession>A0A923HVK7</accession>
<reference evidence="17" key="1">
    <citation type="submission" date="2019-10" db="EMBL/GenBank/DDBJ databases">
        <authorList>
            <person name="Ross D.E."/>
            <person name="Gulliver D."/>
        </authorList>
    </citation>
    <scope>NUCLEOTIDE SEQUENCE</scope>
    <source>
        <strain evidence="17">DER-2019</strain>
    </source>
</reference>
<evidence type="ECO:0000256" key="10">
    <source>
        <dbReference type="ARBA" id="ARBA00023112"/>
    </source>
</evidence>
<evidence type="ECO:0000256" key="12">
    <source>
        <dbReference type="ARBA" id="ARBA00038669"/>
    </source>
</evidence>
<dbReference type="GO" id="GO:0005524">
    <property type="term" value="F:ATP binding"/>
    <property type="evidence" value="ECO:0007669"/>
    <property type="project" value="UniProtKB-KW"/>
</dbReference>
<evidence type="ECO:0000256" key="7">
    <source>
        <dbReference type="ARBA" id="ARBA00022840"/>
    </source>
</evidence>
<sequence>MEMVLMRLIESHDLKVHFDSPAGLVKAVDGVNFHIDEGEKLVFIGETGSGKTVLGMTIMKLLPTNVFYSGQLMYKDKELINATEKEMQEIRGKNIAIIMQNPLSSLNPCLSIKEHLVQVIVKHEHLNKKEAQAEAERILIRTGIPENLLNYYTHQLSGGLRQRAMIALGIACDSEILIADEPTKGLDVTVQMQIVNLIKQITDETRKAMLIITHDLGVAAALGDRIAIMYCGRILEIGTVEEIFGSPEHPYTIGLINAHPSRGLHPIKGFGASLIDIPEGCVFSPRCQHANELCKKAEPPDMVLSETHKVRCYYASSK</sequence>
<dbReference type="InterPro" id="IPR003439">
    <property type="entry name" value="ABC_transporter-like_ATP-bd"/>
</dbReference>
<evidence type="ECO:0000256" key="3">
    <source>
        <dbReference type="ARBA" id="ARBA00022448"/>
    </source>
</evidence>
<keyword evidence="9" id="KW-0406">Ion transport</keyword>
<evidence type="ECO:0000256" key="6">
    <source>
        <dbReference type="ARBA" id="ARBA00022741"/>
    </source>
</evidence>
<evidence type="ECO:0000313" key="17">
    <source>
        <dbReference type="EMBL" id="MBC3889081.1"/>
    </source>
</evidence>
<dbReference type="InterPro" id="IPR013563">
    <property type="entry name" value="Oligopep_ABC_C"/>
</dbReference>
<evidence type="ECO:0000256" key="2">
    <source>
        <dbReference type="ARBA" id="ARBA00005417"/>
    </source>
</evidence>
<evidence type="ECO:0000256" key="8">
    <source>
        <dbReference type="ARBA" id="ARBA00022967"/>
    </source>
</evidence>
<organism evidence="17 18">
    <name type="scientific">Acetobacterium paludosum</name>
    <dbReference type="NCBI Taxonomy" id="52693"/>
    <lineage>
        <taxon>Bacteria</taxon>
        <taxon>Bacillati</taxon>
        <taxon>Bacillota</taxon>
        <taxon>Clostridia</taxon>
        <taxon>Eubacteriales</taxon>
        <taxon>Eubacteriaceae</taxon>
        <taxon>Acetobacterium</taxon>
    </lineage>
</organism>
<evidence type="ECO:0000256" key="1">
    <source>
        <dbReference type="ARBA" id="ARBA00004202"/>
    </source>
</evidence>
<dbReference type="Gene3D" id="3.40.50.300">
    <property type="entry name" value="P-loop containing nucleotide triphosphate hydrolases"/>
    <property type="match status" value="1"/>
</dbReference>
<comment type="similarity">
    <text evidence="2">Belongs to the ABC transporter superfamily.</text>
</comment>
<comment type="subcellular location">
    <subcellularLocation>
        <location evidence="1">Cell membrane</location>
        <topology evidence="1">Peripheral membrane protein</topology>
    </subcellularLocation>
</comment>
<proteinExistence type="inferred from homology"/>
<evidence type="ECO:0000256" key="9">
    <source>
        <dbReference type="ARBA" id="ARBA00023065"/>
    </source>
</evidence>
<dbReference type="EMBL" id="WJBD01000014">
    <property type="protein sequence ID" value="MBC3889081.1"/>
    <property type="molecule type" value="Genomic_DNA"/>
</dbReference>
<keyword evidence="4" id="KW-1003">Cell membrane</keyword>
<keyword evidence="6" id="KW-0547">Nucleotide-binding</keyword>
<evidence type="ECO:0000256" key="15">
    <source>
        <dbReference type="ARBA" id="ARBA00048610"/>
    </source>
</evidence>
<comment type="caution">
    <text evidence="17">The sequence shown here is derived from an EMBL/GenBank/DDBJ whole genome shotgun (WGS) entry which is preliminary data.</text>
</comment>
<dbReference type="GO" id="GO:0015413">
    <property type="term" value="F:ABC-type nickel transporter activity"/>
    <property type="evidence" value="ECO:0007669"/>
    <property type="project" value="UniProtKB-EC"/>
</dbReference>
<dbReference type="CDD" id="cd03257">
    <property type="entry name" value="ABC_NikE_OppD_transporters"/>
    <property type="match status" value="1"/>
</dbReference>
<evidence type="ECO:0000256" key="11">
    <source>
        <dbReference type="ARBA" id="ARBA00023136"/>
    </source>
</evidence>
<comment type="catalytic activity">
    <reaction evidence="15">
        <text>Ni(2+)(out) + ATP + H2O = Ni(2+)(in) + ADP + phosphate + H(+)</text>
        <dbReference type="Rhea" id="RHEA:15557"/>
        <dbReference type="ChEBI" id="CHEBI:15377"/>
        <dbReference type="ChEBI" id="CHEBI:15378"/>
        <dbReference type="ChEBI" id="CHEBI:30616"/>
        <dbReference type="ChEBI" id="CHEBI:43474"/>
        <dbReference type="ChEBI" id="CHEBI:49786"/>
        <dbReference type="ChEBI" id="CHEBI:456216"/>
        <dbReference type="EC" id="7.2.2.11"/>
    </reaction>
    <physiologicalReaction direction="left-to-right" evidence="15">
        <dbReference type="Rhea" id="RHEA:15558"/>
    </physiologicalReaction>
</comment>
<feature type="domain" description="ABC transporter" evidence="16">
    <location>
        <begin position="9"/>
        <end position="256"/>
    </location>
</feature>
<dbReference type="Pfam" id="PF08352">
    <property type="entry name" value="oligo_HPY"/>
    <property type="match status" value="1"/>
</dbReference>
<keyword evidence="18" id="KW-1185">Reference proteome</keyword>
<evidence type="ECO:0000256" key="13">
    <source>
        <dbReference type="ARBA" id="ARBA00039098"/>
    </source>
</evidence>
<dbReference type="PROSITE" id="PS50893">
    <property type="entry name" value="ABC_TRANSPORTER_2"/>
    <property type="match status" value="1"/>
</dbReference>
<evidence type="ECO:0000256" key="14">
    <source>
        <dbReference type="ARBA" id="ARBA00044143"/>
    </source>
</evidence>
<keyword evidence="3" id="KW-0813">Transport</keyword>
<dbReference type="GO" id="GO:0016887">
    <property type="term" value="F:ATP hydrolysis activity"/>
    <property type="evidence" value="ECO:0007669"/>
    <property type="project" value="InterPro"/>
</dbReference>
<evidence type="ECO:0000256" key="5">
    <source>
        <dbReference type="ARBA" id="ARBA00022596"/>
    </source>
</evidence>
<dbReference type="Pfam" id="PF00005">
    <property type="entry name" value="ABC_tran"/>
    <property type="match status" value="1"/>
</dbReference>
<dbReference type="GO" id="GO:0015833">
    <property type="term" value="P:peptide transport"/>
    <property type="evidence" value="ECO:0007669"/>
    <property type="project" value="InterPro"/>
</dbReference>
<dbReference type="InterPro" id="IPR003593">
    <property type="entry name" value="AAA+_ATPase"/>
</dbReference>
<keyword evidence="10" id="KW-0921">Nickel transport</keyword>
<evidence type="ECO:0000313" key="18">
    <source>
        <dbReference type="Proteomes" id="UP000616595"/>
    </source>
</evidence>
<dbReference type="GO" id="GO:0005886">
    <property type="term" value="C:plasma membrane"/>
    <property type="evidence" value="ECO:0007669"/>
    <property type="project" value="UniProtKB-SubCell"/>
</dbReference>
<reference evidence="17" key="2">
    <citation type="submission" date="2020-10" db="EMBL/GenBank/DDBJ databases">
        <title>Comparative genomics of the Acetobacterium genus.</title>
        <authorList>
            <person name="Marshall C."/>
            <person name="May H."/>
            <person name="Norman S."/>
        </authorList>
    </citation>
    <scope>NUCLEOTIDE SEQUENCE</scope>
    <source>
        <strain evidence="17">DER-2019</strain>
    </source>
</reference>
<dbReference type="EC" id="7.2.2.11" evidence="13"/>
<dbReference type="PANTHER" id="PTHR43297">
    <property type="entry name" value="OLIGOPEPTIDE TRANSPORT ATP-BINDING PROTEIN APPD"/>
    <property type="match status" value="1"/>
</dbReference>
<dbReference type="Proteomes" id="UP000616595">
    <property type="component" value="Unassembled WGS sequence"/>
</dbReference>
<evidence type="ECO:0000259" key="16">
    <source>
        <dbReference type="PROSITE" id="PS50893"/>
    </source>
</evidence>
<dbReference type="InterPro" id="IPR050388">
    <property type="entry name" value="ABC_Ni/Peptide_Import"/>
</dbReference>
<evidence type="ECO:0000256" key="4">
    <source>
        <dbReference type="ARBA" id="ARBA00022475"/>
    </source>
</evidence>
<keyword evidence="8" id="KW-1278">Translocase</keyword>
<dbReference type="SMART" id="SM00382">
    <property type="entry name" value="AAA"/>
    <property type="match status" value="1"/>
</dbReference>
<dbReference type="FunFam" id="3.40.50.300:FF:000016">
    <property type="entry name" value="Oligopeptide ABC transporter ATP-binding component"/>
    <property type="match status" value="1"/>
</dbReference>
<protein>
    <recommendedName>
        <fullName evidence="14">Nickel import system ATP-binding protein NikD</fullName>
        <ecNumber evidence="13">7.2.2.11</ecNumber>
    </recommendedName>
</protein>
<comment type="subunit">
    <text evidence="12">The complex is composed of two ATP-binding proteins (NikD and NikE), two transmembrane proteins (NikB and NikC) and a solute-binding protein (NikA).</text>
</comment>
<dbReference type="PANTHER" id="PTHR43297:SF13">
    <property type="entry name" value="NICKEL ABC TRANSPORTER, ATP-BINDING PROTEIN"/>
    <property type="match status" value="1"/>
</dbReference>
<dbReference type="NCBIfam" id="TIGR01727">
    <property type="entry name" value="oligo_HPY"/>
    <property type="match status" value="1"/>
</dbReference>
<dbReference type="OrthoDB" id="9809450at2"/>
<dbReference type="InterPro" id="IPR027417">
    <property type="entry name" value="P-loop_NTPase"/>
</dbReference>
<dbReference type="SUPFAM" id="SSF52540">
    <property type="entry name" value="P-loop containing nucleoside triphosphate hydrolases"/>
    <property type="match status" value="1"/>
</dbReference>
<keyword evidence="7 17" id="KW-0067">ATP-binding</keyword>
<dbReference type="AlphaFoldDB" id="A0A923HVK7"/>
<keyword evidence="11" id="KW-0472">Membrane</keyword>
<name>A0A923HVK7_9FIRM</name>
<keyword evidence="5" id="KW-0533">Nickel</keyword>
<gene>
    <name evidence="17" type="ORF">GH810_12220</name>
</gene>